<name>A0A542DEW1_AMYCI</name>
<evidence type="ECO:0000313" key="3">
    <source>
        <dbReference type="EMBL" id="TQJ01594.1"/>
    </source>
</evidence>
<proteinExistence type="predicted"/>
<protein>
    <submittedName>
        <fullName evidence="3">Uncharacterized protein</fullName>
    </submittedName>
</protein>
<feature type="transmembrane region" description="Helical" evidence="2">
    <location>
        <begin position="108"/>
        <end position="125"/>
    </location>
</feature>
<evidence type="ECO:0000256" key="2">
    <source>
        <dbReference type="SAM" id="Phobius"/>
    </source>
</evidence>
<dbReference type="Proteomes" id="UP000320876">
    <property type="component" value="Unassembled WGS sequence"/>
</dbReference>
<dbReference type="EMBL" id="VFML01000001">
    <property type="protein sequence ID" value="TQJ01594.1"/>
    <property type="molecule type" value="Genomic_DNA"/>
</dbReference>
<organism evidence="3 4">
    <name type="scientific">Amycolatopsis cihanbeyliensis</name>
    <dbReference type="NCBI Taxonomy" id="1128664"/>
    <lineage>
        <taxon>Bacteria</taxon>
        <taxon>Bacillati</taxon>
        <taxon>Actinomycetota</taxon>
        <taxon>Actinomycetes</taxon>
        <taxon>Pseudonocardiales</taxon>
        <taxon>Pseudonocardiaceae</taxon>
        <taxon>Amycolatopsis</taxon>
    </lineage>
</organism>
<evidence type="ECO:0000313" key="4">
    <source>
        <dbReference type="Proteomes" id="UP000320876"/>
    </source>
</evidence>
<feature type="compositionally biased region" description="Pro residues" evidence="1">
    <location>
        <begin position="19"/>
        <end position="36"/>
    </location>
</feature>
<reference evidence="3 4" key="1">
    <citation type="submission" date="2019-06" db="EMBL/GenBank/DDBJ databases">
        <title>Sequencing the genomes of 1000 actinobacteria strains.</title>
        <authorList>
            <person name="Klenk H.-P."/>
        </authorList>
    </citation>
    <scope>NUCLEOTIDE SEQUENCE [LARGE SCALE GENOMIC DNA]</scope>
    <source>
        <strain evidence="3 4">DSM 45679</strain>
    </source>
</reference>
<accession>A0A542DEW1</accession>
<feature type="region of interest" description="Disordered" evidence="1">
    <location>
        <begin position="1"/>
        <end position="65"/>
    </location>
</feature>
<feature type="compositionally biased region" description="Pro residues" evidence="1">
    <location>
        <begin position="56"/>
        <end position="65"/>
    </location>
</feature>
<evidence type="ECO:0000256" key="1">
    <source>
        <dbReference type="SAM" id="MobiDB-lite"/>
    </source>
</evidence>
<feature type="transmembrane region" description="Helical" evidence="2">
    <location>
        <begin position="83"/>
        <end position="102"/>
    </location>
</feature>
<gene>
    <name evidence="3" type="ORF">FB471_1287</name>
</gene>
<keyword evidence="4" id="KW-1185">Reference proteome</keyword>
<feature type="compositionally biased region" description="Basic residues" evidence="1">
    <location>
        <begin position="1"/>
        <end position="10"/>
    </location>
</feature>
<keyword evidence="2" id="KW-1133">Transmembrane helix</keyword>
<dbReference type="AlphaFoldDB" id="A0A542DEW1"/>
<sequence length="246" mass="27697">MAGQHRRKTPQRTWHEFPQLPPRPNPDTDEPLPPHAPGYSGPDHPGNNPRLAGPMFGPPEPPPGTGPCLAWHRDDITGNIRRYIVALAILALGSSVLSLLRGDTFGDALTYWPVWIVIVVFAYLMSDPLTFKTMSAGADWLQWGTRKRWYHRTPRTGHIKFYDLVSITASGSGITIYLRLEDTEGNVLHRMPHALQQNRHIWDLLYNGILHSVANGAEIDNLAIKTLHLEETQALQLRRQISTTDD</sequence>
<keyword evidence="2" id="KW-0472">Membrane</keyword>
<keyword evidence="2" id="KW-0812">Transmembrane</keyword>
<comment type="caution">
    <text evidence="3">The sequence shown here is derived from an EMBL/GenBank/DDBJ whole genome shotgun (WGS) entry which is preliminary data.</text>
</comment>